<reference evidence="2 3" key="1">
    <citation type="journal article" date="2024" name="BMC Genomics">
        <title>Genome assembly of redclaw crayfish (Cherax quadricarinatus) provides insights into its immune adaptation and hypoxia tolerance.</title>
        <authorList>
            <person name="Liu Z."/>
            <person name="Zheng J."/>
            <person name="Li H."/>
            <person name="Fang K."/>
            <person name="Wang S."/>
            <person name="He J."/>
            <person name="Zhou D."/>
            <person name="Weng S."/>
            <person name="Chi M."/>
            <person name="Gu Z."/>
            <person name="He J."/>
            <person name="Li F."/>
            <person name="Wang M."/>
        </authorList>
    </citation>
    <scope>NUCLEOTIDE SEQUENCE [LARGE SCALE GENOMIC DNA]</scope>
    <source>
        <strain evidence="2">ZL_2023a</strain>
    </source>
</reference>
<gene>
    <name evidence="2" type="ORF">OTU49_010542</name>
</gene>
<evidence type="ECO:0000256" key="1">
    <source>
        <dbReference type="SAM" id="MobiDB-lite"/>
    </source>
</evidence>
<keyword evidence="3" id="KW-1185">Reference proteome</keyword>
<dbReference type="Proteomes" id="UP001445076">
    <property type="component" value="Unassembled WGS sequence"/>
</dbReference>
<sequence>MEVDGVPSQDDHGLRRLLPLYHFLQNTCVKAAFDILVREFRNTQYIRDNLDKQVKRSMKFQVLLYQIHNRTKTYDKGKKKKGQGGSGTNSQSQENSSHNRRSQQITNIKENEYILSQVTVEDLLNANEKCKVLMDLDLIFILNVIINETIKYTLSDSLLEAIIQIKDIRKVVFHPRYSFSEDAFDKNLKGLVKATYILYKHLGYSLEQVDEKENACRKEATQGDTLASTIIDELQSEFRTKYAAHQNFIAPNISNAENLSENLENFIDQESRRGEDKLPILLCGHRGTGKAQILQSLAFSFSRLHSDLASKFLLVLHLDDWDRRYWSWEVTGEEFWDQIFKCVKSLAPGTVSKYGLDSIKEVIKMYKDRILFLINLDVSAVGHIRKEVQQGTWLITYHGSHPPSVDWQILKVKPYEEAQVKTLLMHLNYGHHEDILRLYETCEYKGILTSLDMIKIFSKLTSKVTTGTDFDIAKLFVSKELSFLNDEDREEQVLKLGEIAFHAMRKARSVLDDNALCNVQREVKDKFLVHLVGSGLTFIHCIVQDFMAAKYVICNPDKACMKWLQNTESFKRVFKFACSLWCKDPNELEKNLEYIKQYLIHLFKIKDLIKYRKSNRNNVGKVETVETNKKKKQKSKNKIPVFVNPVKDPFTKWNFILHLDDVCRDLKILDLLADLLSHIPCWSFNAEKYFNNGQLIRIEKILSKVKLHKESPVMIRLESGTGAD</sequence>
<evidence type="ECO:0000313" key="2">
    <source>
        <dbReference type="EMBL" id="KAK8725889.1"/>
    </source>
</evidence>
<protein>
    <submittedName>
        <fullName evidence="2">Uncharacterized protein</fullName>
    </submittedName>
</protein>
<comment type="caution">
    <text evidence="2">The sequence shown here is derived from an EMBL/GenBank/DDBJ whole genome shotgun (WGS) entry which is preliminary data.</text>
</comment>
<organism evidence="2 3">
    <name type="scientific">Cherax quadricarinatus</name>
    <name type="common">Australian red claw crayfish</name>
    <dbReference type="NCBI Taxonomy" id="27406"/>
    <lineage>
        <taxon>Eukaryota</taxon>
        <taxon>Metazoa</taxon>
        <taxon>Ecdysozoa</taxon>
        <taxon>Arthropoda</taxon>
        <taxon>Crustacea</taxon>
        <taxon>Multicrustacea</taxon>
        <taxon>Malacostraca</taxon>
        <taxon>Eumalacostraca</taxon>
        <taxon>Eucarida</taxon>
        <taxon>Decapoda</taxon>
        <taxon>Pleocyemata</taxon>
        <taxon>Astacidea</taxon>
        <taxon>Parastacoidea</taxon>
        <taxon>Parastacidae</taxon>
        <taxon>Cherax</taxon>
    </lineage>
</organism>
<dbReference type="EMBL" id="JARKIK010000081">
    <property type="protein sequence ID" value="KAK8725889.1"/>
    <property type="molecule type" value="Genomic_DNA"/>
</dbReference>
<evidence type="ECO:0000313" key="3">
    <source>
        <dbReference type="Proteomes" id="UP001445076"/>
    </source>
</evidence>
<accession>A0AAW0WDU1</accession>
<feature type="non-terminal residue" evidence="2">
    <location>
        <position position="724"/>
    </location>
</feature>
<name>A0AAW0WDU1_CHEQU</name>
<dbReference type="AlphaFoldDB" id="A0AAW0WDU1"/>
<proteinExistence type="predicted"/>
<feature type="region of interest" description="Disordered" evidence="1">
    <location>
        <begin position="73"/>
        <end position="103"/>
    </location>
</feature>